<feature type="region of interest" description="Disordered" evidence="9">
    <location>
        <begin position="357"/>
        <end position="402"/>
    </location>
</feature>
<dbReference type="AlphaFoldDB" id="A0A422PL57"/>
<comment type="caution">
    <text evidence="11">The sequence shown here is derived from an EMBL/GenBank/DDBJ whole genome shotgun (WGS) entry which is preliminary data.</text>
</comment>
<evidence type="ECO:0000259" key="10">
    <source>
        <dbReference type="PROSITE" id="PS50011"/>
    </source>
</evidence>
<evidence type="ECO:0000313" key="11">
    <source>
        <dbReference type="EMBL" id="RNF18441.1"/>
    </source>
</evidence>
<dbReference type="GO" id="GO:0000245">
    <property type="term" value="P:spliceosomal complex assembly"/>
    <property type="evidence" value="ECO:0007669"/>
    <property type="project" value="TreeGrafter"/>
</dbReference>
<feature type="compositionally biased region" description="Polar residues" evidence="9">
    <location>
        <begin position="370"/>
        <end position="394"/>
    </location>
</feature>
<evidence type="ECO:0000256" key="4">
    <source>
        <dbReference type="ARBA" id="ARBA00022741"/>
    </source>
</evidence>
<keyword evidence="2" id="KW-0723">Serine/threonine-protein kinase</keyword>
<dbReference type="Pfam" id="PF00069">
    <property type="entry name" value="Pkinase"/>
    <property type="match status" value="1"/>
</dbReference>
<evidence type="ECO:0000313" key="12">
    <source>
        <dbReference type="Proteomes" id="UP000284403"/>
    </source>
</evidence>
<evidence type="ECO:0000256" key="6">
    <source>
        <dbReference type="ARBA" id="ARBA00022840"/>
    </source>
</evidence>
<dbReference type="PANTHER" id="PTHR47634">
    <property type="entry name" value="PROTEIN KINASE DOMAIN-CONTAINING PROTEIN-RELATED"/>
    <property type="match status" value="1"/>
</dbReference>
<dbReference type="InterPro" id="IPR051334">
    <property type="entry name" value="SRPK"/>
</dbReference>
<organism evidence="11 12">
    <name type="scientific">Trypanosoma conorhini</name>
    <dbReference type="NCBI Taxonomy" id="83891"/>
    <lineage>
        <taxon>Eukaryota</taxon>
        <taxon>Discoba</taxon>
        <taxon>Euglenozoa</taxon>
        <taxon>Kinetoplastea</taxon>
        <taxon>Metakinetoplastina</taxon>
        <taxon>Trypanosomatida</taxon>
        <taxon>Trypanosomatidae</taxon>
        <taxon>Trypanosoma</taxon>
    </lineage>
</organism>
<feature type="compositionally biased region" description="Acidic residues" evidence="9">
    <location>
        <begin position="163"/>
        <end position="178"/>
    </location>
</feature>
<proteinExistence type="predicted"/>
<dbReference type="InterPro" id="IPR008271">
    <property type="entry name" value="Ser/Thr_kinase_AS"/>
</dbReference>
<dbReference type="GO" id="GO:0004674">
    <property type="term" value="F:protein serine/threonine kinase activity"/>
    <property type="evidence" value="ECO:0007669"/>
    <property type="project" value="UniProtKB-KW"/>
</dbReference>
<name>A0A422PL57_9TRYP</name>
<feature type="region of interest" description="Disordered" evidence="9">
    <location>
        <begin position="149"/>
        <end position="203"/>
    </location>
</feature>
<evidence type="ECO:0000256" key="8">
    <source>
        <dbReference type="ARBA" id="ARBA00048679"/>
    </source>
</evidence>
<evidence type="ECO:0000256" key="1">
    <source>
        <dbReference type="ARBA" id="ARBA00012513"/>
    </source>
</evidence>
<evidence type="ECO:0000256" key="2">
    <source>
        <dbReference type="ARBA" id="ARBA00022527"/>
    </source>
</evidence>
<evidence type="ECO:0000256" key="7">
    <source>
        <dbReference type="ARBA" id="ARBA00047899"/>
    </source>
</evidence>
<dbReference type="GeneID" id="40318072"/>
<dbReference type="EMBL" id="MKKU01000232">
    <property type="protein sequence ID" value="RNF18441.1"/>
    <property type="molecule type" value="Genomic_DNA"/>
</dbReference>
<dbReference type="Gene3D" id="1.10.510.10">
    <property type="entry name" value="Transferase(Phosphotransferase) domain 1"/>
    <property type="match status" value="3"/>
</dbReference>
<dbReference type="OrthoDB" id="5979581at2759"/>
<dbReference type="EC" id="2.7.11.1" evidence="1"/>
<dbReference type="GO" id="GO:0050684">
    <property type="term" value="P:regulation of mRNA processing"/>
    <property type="evidence" value="ECO:0007669"/>
    <property type="project" value="TreeGrafter"/>
</dbReference>
<dbReference type="PROSITE" id="PS00108">
    <property type="entry name" value="PROTEIN_KINASE_ST"/>
    <property type="match status" value="1"/>
</dbReference>
<sequence length="978" mass="106636">MPAHAQGLPPPNMNWLEVWRTTHDSTVGNLGVACALEPVMEQLRWTREQNMMYVYGGGGRRASQLLASGVCGGAEVATPDSVRRRPTGRPVNPGTPPTPISPLSGKDEITPINSNRDHDDGGPVAVPRISGFSALVRQWETQAAFVVASNGHRGRRRRRVGCDSDDSPDAEDNDEEGDAALPEAEETARPSHSGGPFHLDYSASRDVPYNSGEDLSETQEDVEEEAFGDKNCFGKNGYLACVPGDVFQNRFALVRQLGCGRSSRVWLAVDLHQFTVSRRQLIREIDEHQLCMHFSSLDQPLLVAIKVFRCGSMYEELAEREALVLAYIREFKKAVWLQRQVSLPFSGVDSHEMSTVHTLPAAPTGDGSPANFSGCSRHSEGDSQSNSEEVTLPSTAGHLPSMRDRFTHQGASGVHHCIVMDAMGVSLEEFVGERGPGGVPVSAASGIIRSVLECLALLATMHILHTDVKPANILFPDCEAGTTNGLKTFLAEHFGDSASTGSKLRASHGRASTTRSSRTGAGESPVVSPRPSWNDIVETPRTGRYQSACNTSRQLFKGASPSWARGKPLYAVQLADFDHAMMLPPSLRHGHDAVEKDGPASCRKFRENTVDEAGLQAQTSTRPVGDSVSALSVSGLQSPGARGRMSSLDVSRQLASSLHVFSPSMCTTSLVDDLERDLLSRHDYKRGVLLQSREYRSPEIILGKDYNATLDIWSVGCIAFELLFDRPLFDPVRDFMEASEREKEEQAATPCEREQNPSIAAEVLGVNGAGAVSAERDKGRTPHAFWSRAVYFDEREKNIDVYHLRSIILLLGAPAPRYILATPLGEYVREFFDSHGRFLFLGKSEQMQMYSNDSGETNSLFLCTCLGGDASEEFSEAAHEVKSADVSLGGSSTRRRVSAAHSCCRRATPAWQRLREQIQRRLGKEEGAAFEDFLRRCLQWNPEERQGAHALLRAQWVAAAEGAASGCGAGEGASNSLA</sequence>
<keyword evidence="6" id="KW-0067">ATP-binding</keyword>
<keyword evidence="4" id="KW-0547">Nucleotide-binding</keyword>
<dbReference type="GO" id="GO:0005737">
    <property type="term" value="C:cytoplasm"/>
    <property type="evidence" value="ECO:0007669"/>
    <property type="project" value="TreeGrafter"/>
</dbReference>
<feature type="region of interest" description="Disordered" evidence="9">
    <location>
        <begin position="77"/>
        <end position="125"/>
    </location>
</feature>
<evidence type="ECO:0000256" key="5">
    <source>
        <dbReference type="ARBA" id="ARBA00022777"/>
    </source>
</evidence>
<keyword evidence="5" id="KW-0418">Kinase</keyword>
<reference evidence="11 12" key="1">
    <citation type="journal article" date="2018" name="BMC Genomics">
        <title>Genomic comparison of Trypanosoma conorhini and Trypanosoma rangeli to Trypanosoma cruzi strains of high and low virulence.</title>
        <authorList>
            <person name="Bradwell K.R."/>
            <person name="Koparde V.N."/>
            <person name="Matveyev A.V."/>
            <person name="Serrano M.G."/>
            <person name="Alves J.M."/>
            <person name="Parikh H."/>
            <person name="Huang B."/>
            <person name="Lee V."/>
            <person name="Espinosa-Alvarez O."/>
            <person name="Ortiz P.A."/>
            <person name="Costa-Martins A.G."/>
            <person name="Teixeira M.M."/>
            <person name="Buck G.A."/>
        </authorList>
    </citation>
    <scope>NUCLEOTIDE SEQUENCE [LARGE SCALE GENOMIC DNA]</scope>
    <source>
        <strain evidence="11 12">025E</strain>
    </source>
</reference>
<dbReference type="Proteomes" id="UP000284403">
    <property type="component" value="Unassembled WGS sequence"/>
</dbReference>
<gene>
    <name evidence="11" type="ORF">Tco025E_04461</name>
</gene>
<dbReference type="RefSeq" id="XP_029228489.1">
    <property type="nucleotide sequence ID" value="XM_029371371.1"/>
</dbReference>
<dbReference type="PROSITE" id="PS50011">
    <property type="entry name" value="PROTEIN_KINASE_DOM"/>
    <property type="match status" value="1"/>
</dbReference>
<dbReference type="PANTHER" id="PTHR47634:SF9">
    <property type="entry name" value="PROTEIN KINASE DOMAIN-CONTAINING PROTEIN-RELATED"/>
    <property type="match status" value="1"/>
</dbReference>
<feature type="compositionally biased region" description="Basic and acidic residues" evidence="9">
    <location>
        <begin position="105"/>
        <end position="121"/>
    </location>
</feature>
<evidence type="ECO:0000256" key="3">
    <source>
        <dbReference type="ARBA" id="ARBA00022679"/>
    </source>
</evidence>
<dbReference type="SMART" id="SM00220">
    <property type="entry name" value="S_TKc"/>
    <property type="match status" value="1"/>
</dbReference>
<comment type="catalytic activity">
    <reaction evidence="7">
        <text>L-threonyl-[protein] + ATP = O-phospho-L-threonyl-[protein] + ADP + H(+)</text>
        <dbReference type="Rhea" id="RHEA:46608"/>
        <dbReference type="Rhea" id="RHEA-COMP:11060"/>
        <dbReference type="Rhea" id="RHEA-COMP:11605"/>
        <dbReference type="ChEBI" id="CHEBI:15378"/>
        <dbReference type="ChEBI" id="CHEBI:30013"/>
        <dbReference type="ChEBI" id="CHEBI:30616"/>
        <dbReference type="ChEBI" id="CHEBI:61977"/>
        <dbReference type="ChEBI" id="CHEBI:456216"/>
        <dbReference type="EC" id="2.7.11.1"/>
    </reaction>
</comment>
<protein>
    <recommendedName>
        <fullName evidence="1">non-specific serine/threonine protein kinase</fullName>
        <ecNumber evidence="1">2.7.11.1</ecNumber>
    </recommendedName>
</protein>
<dbReference type="Gene3D" id="3.30.200.20">
    <property type="entry name" value="Phosphorylase Kinase, domain 1"/>
    <property type="match status" value="2"/>
</dbReference>
<dbReference type="SUPFAM" id="SSF56112">
    <property type="entry name" value="Protein kinase-like (PK-like)"/>
    <property type="match status" value="1"/>
</dbReference>
<feature type="compositionally biased region" description="Polar residues" evidence="9">
    <location>
        <begin position="510"/>
        <end position="519"/>
    </location>
</feature>
<comment type="catalytic activity">
    <reaction evidence="8">
        <text>L-seryl-[protein] + ATP = O-phospho-L-seryl-[protein] + ADP + H(+)</text>
        <dbReference type="Rhea" id="RHEA:17989"/>
        <dbReference type="Rhea" id="RHEA-COMP:9863"/>
        <dbReference type="Rhea" id="RHEA-COMP:11604"/>
        <dbReference type="ChEBI" id="CHEBI:15378"/>
        <dbReference type="ChEBI" id="CHEBI:29999"/>
        <dbReference type="ChEBI" id="CHEBI:30616"/>
        <dbReference type="ChEBI" id="CHEBI:83421"/>
        <dbReference type="ChEBI" id="CHEBI:456216"/>
        <dbReference type="EC" id="2.7.11.1"/>
    </reaction>
</comment>
<feature type="region of interest" description="Disordered" evidence="9">
    <location>
        <begin position="499"/>
        <end position="538"/>
    </location>
</feature>
<dbReference type="GO" id="GO:0005634">
    <property type="term" value="C:nucleus"/>
    <property type="evidence" value="ECO:0007669"/>
    <property type="project" value="TreeGrafter"/>
</dbReference>
<keyword evidence="12" id="KW-1185">Reference proteome</keyword>
<feature type="domain" description="Protein kinase" evidence="10">
    <location>
        <begin position="251"/>
        <end position="957"/>
    </location>
</feature>
<dbReference type="InterPro" id="IPR011009">
    <property type="entry name" value="Kinase-like_dom_sf"/>
</dbReference>
<dbReference type="GO" id="GO:0005524">
    <property type="term" value="F:ATP binding"/>
    <property type="evidence" value="ECO:0007669"/>
    <property type="project" value="UniProtKB-KW"/>
</dbReference>
<evidence type="ECO:0000256" key="9">
    <source>
        <dbReference type="SAM" id="MobiDB-lite"/>
    </source>
</evidence>
<keyword evidence="3 11" id="KW-0808">Transferase</keyword>
<dbReference type="InterPro" id="IPR000719">
    <property type="entry name" value="Prot_kinase_dom"/>
</dbReference>
<accession>A0A422PL57</accession>